<dbReference type="RefSeq" id="WP_119076723.1">
    <property type="nucleotide sequence ID" value="NZ_CP029600.1"/>
</dbReference>
<dbReference type="EMBL" id="CP029600">
    <property type="protein sequence ID" value="AWO00847.1"/>
    <property type="molecule type" value="Genomic_DNA"/>
</dbReference>
<reference evidence="2 3" key="1">
    <citation type="submission" date="2018-05" db="EMBL/GenBank/DDBJ databases">
        <title>Chitinophaga sp. nov., isolated from rhizosphere soil of Alhagi.</title>
        <authorList>
            <person name="Liu Y."/>
        </authorList>
    </citation>
    <scope>NUCLEOTIDE SEQUENCE [LARGE SCALE GENOMIC DNA]</scope>
    <source>
        <strain evidence="2 3">T22</strain>
    </source>
</reference>
<evidence type="ECO:0000259" key="1">
    <source>
        <dbReference type="Pfam" id="PF16409"/>
    </source>
</evidence>
<evidence type="ECO:0000313" key="2">
    <source>
        <dbReference type="EMBL" id="AWO00847.1"/>
    </source>
</evidence>
<proteinExistence type="predicted"/>
<accession>A0ABM6WAB4</accession>
<dbReference type="Pfam" id="PF16409">
    <property type="entry name" value="DUF5017"/>
    <property type="match status" value="1"/>
</dbReference>
<feature type="domain" description="DUF5017" evidence="1">
    <location>
        <begin position="30"/>
        <end position="206"/>
    </location>
</feature>
<protein>
    <recommendedName>
        <fullName evidence="1">DUF5017 domain-containing protein</fullName>
    </recommendedName>
</protein>
<sequence>MEYSFMKFNDDVMKKTILVLSVSGLFLTACSEKGIQAPNDFEVAITNAKYKAGDSVQFNISGNPDNITFYSGEPGNEYDKRDFFSSEEGTLTFQFNSQTRAGATLPRNIAVLISTDFTGDYTEEGVKAAKWTDITSRAVLPANTASNADVVSGEINLDDLKVKGSPMYLAFRYVSENAAGTAQRYWNMGRMLLINKVPGNSDFEITATIEKGFFQVVEFQGADNKWTINTGTATSHRLIHTANAINKEPDDDWVVSRGFQVFQSLGNKKNAVNVKSITGGTPATFSWLYSAPGTYKATFIALNADKDVQKEVIKEVWVTIE</sequence>
<evidence type="ECO:0000313" key="3">
    <source>
        <dbReference type="Proteomes" id="UP000246099"/>
    </source>
</evidence>
<keyword evidence="3" id="KW-1185">Reference proteome</keyword>
<organism evidence="2 3">
    <name type="scientific">Chitinophaga alhagiae</name>
    <dbReference type="NCBI Taxonomy" id="2203219"/>
    <lineage>
        <taxon>Bacteria</taxon>
        <taxon>Pseudomonadati</taxon>
        <taxon>Bacteroidota</taxon>
        <taxon>Chitinophagia</taxon>
        <taxon>Chitinophagales</taxon>
        <taxon>Chitinophagaceae</taxon>
        <taxon>Chitinophaga</taxon>
    </lineage>
</organism>
<dbReference type="Proteomes" id="UP000246099">
    <property type="component" value="Chromosome"/>
</dbReference>
<gene>
    <name evidence="2" type="ORF">DLD77_03615</name>
</gene>
<name>A0ABM6WAB4_9BACT</name>
<dbReference type="InterPro" id="IPR032185">
    <property type="entry name" value="DUF5017"/>
</dbReference>
<dbReference type="PROSITE" id="PS51257">
    <property type="entry name" value="PROKAR_LIPOPROTEIN"/>
    <property type="match status" value="1"/>
</dbReference>